<reference evidence="14" key="1">
    <citation type="submission" date="2012-02" db="EMBL/GenBank/DDBJ databases">
        <title>Complete sequence of Desulfitobacterium dichloroeliminans LMG P-21439.</title>
        <authorList>
            <person name="Lucas S."/>
            <person name="Han J."/>
            <person name="Lapidus A."/>
            <person name="Cheng J.-F."/>
            <person name="Goodwin L."/>
            <person name="Pitluck S."/>
            <person name="Peters L."/>
            <person name="Ovchinnikova G."/>
            <person name="Teshima H."/>
            <person name="Detter J.C."/>
            <person name="Han C."/>
            <person name="Tapia R."/>
            <person name="Land M."/>
            <person name="Hauser L."/>
            <person name="Kyrpides N."/>
            <person name="Ivanova N."/>
            <person name="Pagani I."/>
            <person name="Kruse T."/>
            <person name="de Vos W.M."/>
            <person name="Boon N."/>
            <person name="Smidt H."/>
            <person name="Woyke T."/>
        </authorList>
    </citation>
    <scope>NUCLEOTIDE SEQUENCE [LARGE SCALE GENOMIC DNA]</scope>
    <source>
        <strain evidence="14">LMG P-21439 / DCA1</strain>
    </source>
</reference>
<feature type="transmembrane region" description="Helical" evidence="10">
    <location>
        <begin position="275"/>
        <end position="294"/>
    </location>
</feature>
<dbReference type="PANTHER" id="PTHR43653:SF1">
    <property type="entry name" value="CYTOCHROME C-TYPE BIOGENESIS PROTEIN CCMF"/>
    <property type="match status" value="1"/>
</dbReference>
<feature type="domain" description="Cytochrome c-type biogenesis protein CcmF C-terminal" evidence="12">
    <location>
        <begin position="327"/>
        <end position="644"/>
    </location>
</feature>
<dbReference type="RefSeq" id="WP_015261655.1">
    <property type="nucleotide sequence ID" value="NC_019903.1"/>
</dbReference>
<feature type="transmembrane region" description="Helical" evidence="10">
    <location>
        <begin position="40"/>
        <end position="61"/>
    </location>
</feature>
<dbReference type="KEGG" id="ddl:Desdi_1145"/>
<evidence type="ECO:0000256" key="2">
    <source>
        <dbReference type="ARBA" id="ARBA00009186"/>
    </source>
</evidence>
<feature type="transmembrane region" description="Helical" evidence="10">
    <location>
        <begin position="396"/>
        <end position="415"/>
    </location>
</feature>
<comment type="subcellular location">
    <subcellularLocation>
        <location evidence="1">Cell inner membrane</location>
        <topology evidence="1">Multi-pass membrane protein</topology>
    </subcellularLocation>
</comment>
<dbReference type="InterPro" id="IPR003568">
    <property type="entry name" value="Cyt_c_biogenesis_CcmF"/>
</dbReference>
<keyword evidence="6" id="KW-0201">Cytochrome c-type biogenesis</keyword>
<keyword evidence="8 10" id="KW-0472">Membrane</keyword>
<evidence type="ECO:0000256" key="8">
    <source>
        <dbReference type="ARBA" id="ARBA00023136"/>
    </source>
</evidence>
<keyword evidence="14" id="KW-1185">Reference proteome</keyword>
<dbReference type="STRING" id="871963.Desdi_1145"/>
<name>L0F4A3_DESDL</name>
<keyword evidence="4" id="KW-0997">Cell inner membrane</keyword>
<evidence type="ECO:0000313" key="14">
    <source>
        <dbReference type="Proteomes" id="UP000010797"/>
    </source>
</evidence>
<accession>L0F4A3</accession>
<keyword evidence="7 10" id="KW-1133">Transmembrane helix</keyword>
<dbReference type="GO" id="GO:0017004">
    <property type="term" value="P:cytochrome complex assembly"/>
    <property type="evidence" value="ECO:0007669"/>
    <property type="project" value="UniProtKB-KW"/>
</dbReference>
<dbReference type="InterPro" id="IPR003567">
    <property type="entry name" value="Cyt_c_biogenesis"/>
</dbReference>
<evidence type="ECO:0000256" key="5">
    <source>
        <dbReference type="ARBA" id="ARBA00022692"/>
    </source>
</evidence>
<evidence type="ECO:0000256" key="1">
    <source>
        <dbReference type="ARBA" id="ARBA00004429"/>
    </source>
</evidence>
<dbReference type="HOGENOM" id="CLU_015041_3_0_9"/>
<dbReference type="PRINTS" id="PR01411">
    <property type="entry name" value="CCMFBIOGNSIS"/>
</dbReference>
<dbReference type="EMBL" id="CP003344">
    <property type="protein sequence ID" value="AGA68659.1"/>
    <property type="molecule type" value="Genomic_DNA"/>
</dbReference>
<feature type="transmembrane region" description="Helical" evidence="10">
    <location>
        <begin position="251"/>
        <end position="268"/>
    </location>
</feature>
<evidence type="ECO:0000259" key="12">
    <source>
        <dbReference type="Pfam" id="PF16327"/>
    </source>
</evidence>
<comment type="similarity">
    <text evidence="2">Belongs to the CcmF/CycK/Ccl1/NrfE/CcsA family.</text>
</comment>
<keyword evidence="5 10" id="KW-0812">Transmembrane</keyword>
<dbReference type="InterPro" id="IPR002541">
    <property type="entry name" value="Cyt_c_assembly"/>
</dbReference>
<dbReference type="GO" id="GO:0005886">
    <property type="term" value="C:plasma membrane"/>
    <property type="evidence" value="ECO:0007669"/>
    <property type="project" value="UniProtKB-SubCell"/>
</dbReference>
<dbReference type="GO" id="GO:0015232">
    <property type="term" value="F:heme transmembrane transporter activity"/>
    <property type="evidence" value="ECO:0007669"/>
    <property type="project" value="InterPro"/>
</dbReference>
<dbReference type="Pfam" id="PF16327">
    <property type="entry name" value="CcmF_C"/>
    <property type="match status" value="1"/>
</dbReference>
<dbReference type="Proteomes" id="UP000010797">
    <property type="component" value="Chromosome"/>
</dbReference>
<feature type="transmembrane region" description="Helical" evidence="10">
    <location>
        <begin position="449"/>
        <end position="470"/>
    </location>
</feature>
<evidence type="ECO:0000256" key="3">
    <source>
        <dbReference type="ARBA" id="ARBA00022475"/>
    </source>
</evidence>
<gene>
    <name evidence="13" type="ordered locus">Desdi_1145</name>
</gene>
<feature type="transmembrane region" description="Helical" evidence="10">
    <location>
        <begin position="118"/>
        <end position="140"/>
    </location>
</feature>
<protein>
    <submittedName>
        <fullName evidence="13">Cytochrome c biogenesis factor</fullName>
    </submittedName>
</protein>
<evidence type="ECO:0000256" key="7">
    <source>
        <dbReference type="ARBA" id="ARBA00022989"/>
    </source>
</evidence>
<dbReference type="InterPro" id="IPR032523">
    <property type="entry name" value="CcmF_C"/>
</dbReference>
<dbReference type="GO" id="GO:0020037">
    <property type="term" value="F:heme binding"/>
    <property type="evidence" value="ECO:0007669"/>
    <property type="project" value="InterPro"/>
</dbReference>
<feature type="transmembrane region" description="Helical" evidence="10">
    <location>
        <begin position="212"/>
        <end position="231"/>
    </location>
</feature>
<feature type="transmembrane region" description="Helical" evidence="10">
    <location>
        <begin position="314"/>
        <end position="332"/>
    </location>
</feature>
<evidence type="ECO:0000256" key="10">
    <source>
        <dbReference type="SAM" id="Phobius"/>
    </source>
</evidence>
<feature type="transmembrane region" description="Helical" evidence="10">
    <location>
        <begin position="353"/>
        <end position="376"/>
    </location>
</feature>
<comment type="function">
    <text evidence="9">Required for the biogenesis of c-type cytochromes. Possible subunit of a heme lyase.</text>
</comment>
<organism evidence="13 14">
    <name type="scientific">Desulfitobacterium dichloroeliminans (strain LMG P-21439 / DCA1)</name>
    <dbReference type="NCBI Taxonomy" id="871963"/>
    <lineage>
        <taxon>Bacteria</taxon>
        <taxon>Bacillati</taxon>
        <taxon>Bacillota</taxon>
        <taxon>Clostridia</taxon>
        <taxon>Eubacteriales</taxon>
        <taxon>Desulfitobacteriaceae</taxon>
        <taxon>Desulfitobacterium</taxon>
    </lineage>
</organism>
<dbReference type="PANTHER" id="PTHR43653">
    <property type="entry name" value="CYTOCHROME C ASSEMBLY PROTEIN-RELATED"/>
    <property type="match status" value="1"/>
</dbReference>
<evidence type="ECO:0000256" key="6">
    <source>
        <dbReference type="ARBA" id="ARBA00022748"/>
    </source>
</evidence>
<feature type="domain" description="Cytochrome c assembly protein" evidence="11">
    <location>
        <begin position="88"/>
        <end position="297"/>
    </location>
</feature>
<dbReference type="PRINTS" id="PR01410">
    <property type="entry name" value="CCBIOGENESIS"/>
</dbReference>
<feature type="transmembrane region" description="Helical" evidence="10">
    <location>
        <begin position="81"/>
        <end position="111"/>
    </location>
</feature>
<feature type="transmembrane region" description="Helical" evidence="10">
    <location>
        <begin position="625"/>
        <end position="645"/>
    </location>
</feature>
<evidence type="ECO:0000313" key="13">
    <source>
        <dbReference type="EMBL" id="AGA68659.1"/>
    </source>
</evidence>
<dbReference type="AlphaFoldDB" id="L0F4A3"/>
<evidence type="ECO:0000256" key="9">
    <source>
        <dbReference type="ARBA" id="ARBA00037230"/>
    </source>
</evidence>
<feature type="transmembrane region" description="Helical" evidence="10">
    <location>
        <begin position="427"/>
        <end position="443"/>
    </location>
</feature>
<feature type="transmembrane region" description="Helical" evidence="10">
    <location>
        <begin position="6"/>
        <end position="28"/>
    </location>
</feature>
<feature type="transmembrane region" description="Helical" evidence="10">
    <location>
        <begin position="179"/>
        <end position="200"/>
    </location>
</feature>
<keyword evidence="3" id="KW-1003">Cell membrane</keyword>
<evidence type="ECO:0000256" key="4">
    <source>
        <dbReference type="ARBA" id="ARBA00022519"/>
    </source>
</evidence>
<feature type="transmembrane region" description="Helical" evidence="10">
    <location>
        <begin position="500"/>
        <end position="518"/>
    </location>
</feature>
<dbReference type="eggNOG" id="COG1138">
    <property type="taxonomic scope" value="Bacteria"/>
</dbReference>
<dbReference type="Pfam" id="PF01578">
    <property type="entry name" value="Cytochrom_C_asm"/>
    <property type="match status" value="1"/>
</dbReference>
<sequence length="675" mass="75679">MAEVGYFSLILALIVSLYGIIAFLLGVRKQNPMFLSSAKNASLAVALLCTVATGIMVFYLMTGEYTIKYVYSYTSNDLSVFYRFAALWAGNAGSLLLWLLLLVWYTVIVAYSKKTQHLTPYASSILLLNSAFFLFVLAFLSNPFERVSGWYPGTYLADGAGMNPMLQNPGMVFHPVTTYLGYVGFAVPFAYAMAALITRNSDDQWIRVTRRWTIVAWLFLTLGNLWGAQWAYIELGWGGYWGWDPVENASFIPWLTGSAFLHSVMIQERKNMLKVWNVSLISITYVLTLFGTFLVRSGVLTSVHAFGSGPLGRYFLIFTVFMCFFAGVLIIFRYDLLTQDHTFESFLSKESSFLLNNLVLVGMAFAIYFGTIYPLISEAVRGVKVSVGAPYFNSVIAPLGIVLFLLMGICPLIAWRKASWRNLVKNFLWPALGALVVVIILFVSGERKIYPMLGYATAFFTMATILLEFIRGTRVRHRITKEPYPLAFIRLLLRNRRRHGGYIIHLGLVIMLIGIIGSNNSDIQLTKTVNFGESVEIGNYRIVYEGLYEKQNGKKDIVYADLLISDKESGKLLGRIEPQKVFYQTTKQPATEVGLRSTLKEDLYIILSAWEKDGTATFKFHVNPLVAWIWIGGYILIIGTIFALWPGRGSQAGSKYLSKASYPTATNLGEGGQVS</sequence>
<proteinExistence type="inferred from homology"/>
<dbReference type="OrthoDB" id="9761451at2"/>
<evidence type="ECO:0000259" key="11">
    <source>
        <dbReference type="Pfam" id="PF01578"/>
    </source>
</evidence>